<keyword evidence="2" id="KW-0805">Transcription regulation</keyword>
<feature type="domain" description="Response regulatory" evidence="5">
    <location>
        <begin position="70"/>
        <end position="184"/>
    </location>
</feature>
<dbReference type="Proteomes" id="UP000321258">
    <property type="component" value="Unassembled WGS sequence"/>
</dbReference>
<dbReference type="SUPFAM" id="SSF52172">
    <property type="entry name" value="CheY-like"/>
    <property type="match status" value="1"/>
</dbReference>
<dbReference type="PROSITE" id="PS50110">
    <property type="entry name" value="RESPONSE_REGULATORY"/>
    <property type="match status" value="1"/>
</dbReference>
<evidence type="ECO:0000256" key="3">
    <source>
        <dbReference type="ARBA" id="ARBA00023163"/>
    </source>
</evidence>
<gene>
    <name evidence="6" type="ORF">MHA02_41110</name>
</gene>
<evidence type="ECO:0000256" key="1">
    <source>
        <dbReference type="ARBA" id="ARBA00022553"/>
    </source>
</evidence>
<dbReference type="Pfam" id="PF00072">
    <property type="entry name" value="Response_reg"/>
    <property type="match status" value="1"/>
</dbReference>
<comment type="caution">
    <text evidence="6">The sequence shown here is derived from an EMBL/GenBank/DDBJ whole genome shotgun (WGS) entry which is preliminary data.</text>
</comment>
<keyword evidence="7" id="KW-1185">Reference proteome</keyword>
<organism evidence="6 7">
    <name type="scientific">Methylobacterium haplocladii</name>
    <dbReference type="NCBI Taxonomy" id="1176176"/>
    <lineage>
        <taxon>Bacteria</taxon>
        <taxon>Pseudomonadati</taxon>
        <taxon>Pseudomonadota</taxon>
        <taxon>Alphaproteobacteria</taxon>
        <taxon>Hyphomicrobiales</taxon>
        <taxon>Methylobacteriaceae</taxon>
        <taxon>Methylobacterium</taxon>
    </lineage>
</organism>
<evidence type="ECO:0000313" key="7">
    <source>
        <dbReference type="Proteomes" id="UP000321258"/>
    </source>
</evidence>
<dbReference type="GO" id="GO:0000160">
    <property type="term" value="P:phosphorelay signal transduction system"/>
    <property type="evidence" value="ECO:0007669"/>
    <property type="project" value="InterPro"/>
</dbReference>
<dbReference type="InterPro" id="IPR050595">
    <property type="entry name" value="Bact_response_regulator"/>
</dbReference>
<dbReference type="PANTHER" id="PTHR44591">
    <property type="entry name" value="STRESS RESPONSE REGULATOR PROTEIN 1"/>
    <property type="match status" value="1"/>
</dbReference>
<dbReference type="EMBL" id="BJZT01000049">
    <property type="protein sequence ID" value="GEP01724.1"/>
    <property type="molecule type" value="Genomic_DNA"/>
</dbReference>
<dbReference type="AlphaFoldDB" id="A0A512IVH1"/>
<evidence type="ECO:0000313" key="6">
    <source>
        <dbReference type="EMBL" id="GEP01724.1"/>
    </source>
</evidence>
<keyword evidence="3" id="KW-0804">Transcription</keyword>
<dbReference type="SMART" id="SM00448">
    <property type="entry name" value="REC"/>
    <property type="match status" value="1"/>
</dbReference>
<evidence type="ECO:0000256" key="4">
    <source>
        <dbReference type="PROSITE-ProRule" id="PRU00169"/>
    </source>
</evidence>
<sequence length="193" mass="21255">MLQTVAAPAVKNKSNVVAPTAQTRRGRTLSLQRIERRCEAAIASMRSARWIITAVSQVMSDVRPTGKKPVILVVEDEPDERFLASEMLDETGFEVIEAETAERALAILNERGEDVAVVFSDVRTPGTIGGFELARIIGVTWPRIRILLTSGDATDQPSDLRISATFIPKPWRAPEILAWLEDAARHHDAASDE</sequence>
<dbReference type="InterPro" id="IPR001789">
    <property type="entry name" value="Sig_transdc_resp-reg_receiver"/>
</dbReference>
<protein>
    <recommendedName>
        <fullName evidence="5">Response regulatory domain-containing protein</fullName>
    </recommendedName>
</protein>
<dbReference type="InterPro" id="IPR011006">
    <property type="entry name" value="CheY-like_superfamily"/>
</dbReference>
<name>A0A512IVH1_9HYPH</name>
<proteinExistence type="predicted"/>
<feature type="modified residue" description="4-aspartylphosphate" evidence="4">
    <location>
        <position position="121"/>
    </location>
</feature>
<dbReference type="Gene3D" id="3.40.50.2300">
    <property type="match status" value="1"/>
</dbReference>
<reference evidence="6 7" key="1">
    <citation type="submission" date="2019-07" db="EMBL/GenBank/DDBJ databases">
        <title>Whole genome shotgun sequence of Methylobacterium haplocladii NBRC 107714.</title>
        <authorList>
            <person name="Hosoyama A."/>
            <person name="Uohara A."/>
            <person name="Ohji S."/>
            <person name="Ichikawa N."/>
        </authorList>
    </citation>
    <scope>NUCLEOTIDE SEQUENCE [LARGE SCALE GENOMIC DNA]</scope>
    <source>
        <strain evidence="6 7">NBRC 107714</strain>
    </source>
</reference>
<keyword evidence="1 4" id="KW-0597">Phosphoprotein</keyword>
<accession>A0A512IVH1</accession>
<dbReference type="PANTHER" id="PTHR44591:SF3">
    <property type="entry name" value="RESPONSE REGULATORY DOMAIN-CONTAINING PROTEIN"/>
    <property type="match status" value="1"/>
</dbReference>
<evidence type="ECO:0000259" key="5">
    <source>
        <dbReference type="PROSITE" id="PS50110"/>
    </source>
</evidence>
<evidence type="ECO:0000256" key="2">
    <source>
        <dbReference type="ARBA" id="ARBA00023015"/>
    </source>
</evidence>